<keyword evidence="2" id="KW-0808">Transferase</keyword>
<sequence>MSVELRHYRKGDLPQVRGILLDVYAEVYAAGVEAAGVREADVRGYAERLAEQSAHPAWEAVVGYEEGEPVGFAQGSPLPAGGDDHWFTVRPRPDTEFCRETGFRTFALFDLMVRERWRKTDTAWRIHDNLMASRLEERMSFLVDTDQQGVQRLSEDWGYQCIGVKRPWPDGSDYAVMVRDLRQP</sequence>
<dbReference type="Proteomes" id="UP000297948">
    <property type="component" value="Unassembled WGS sequence"/>
</dbReference>
<dbReference type="InterPro" id="IPR000182">
    <property type="entry name" value="GNAT_dom"/>
</dbReference>
<protein>
    <submittedName>
        <fullName evidence="2">N-acetyltransferase</fullName>
    </submittedName>
</protein>
<reference evidence="2 3" key="1">
    <citation type="submission" date="2019-03" db="EMBL/GenBank/DDBJ databases">
        <authorList>
            <person name="Gonzalez-Pimentel J.L."/>
        </authorList>
    </citation>
    <scope>NUCLEOTIDE SEQUENCE [LARGE SCALE GENOMIC DNA]</scope>
    <source>
        <strain evidence="2 3">JCM 31289</strain>
    </source>
</reference>
<dbReference type="PROSITE" id="PS51186">
    <property type="entry name" value="GNAT"/>
    <property type="match status" value="1"/>
</dbReference>
<dbReference type="InterPro" id="IPR016181">
    <property type="entry name" value="Acyl_CoA_acyltransferase"/>
</dbReference>
<gene>
    <name evidence="2" type="ORF">E4099_18575</name>
</gene>
<dbReference type="Gene3D" id="3.40.630.30">
    <property type="match status" value="1"/>
</dbReference>
<proteinExistence type="predicted"/>
<dbReference type="EMBL" id="SRID01000175">
    <property type="protein sequence ID" value="TGB06048.1"/>
    <property type="molecule type" value="Genomic_DNA"/>
</dbReference>
<dbReference type="GO" id="GO:0016747">
    <property type="term" value="F:acyltransferase activity, transferring groups other than amino-acyl groups"/>
    <property type="evidence" value="ECO:0007669"/>
    <property type="project" value="InterPro"/>
</dbReference>
<feature type="domain" description="N-acetyltransferase" evidence="1">
    <location>
        <begin position="3"/>
        <end position="182"/>
    </location>
</feature>
<comment type="caution">
    <text evidence="2">The sequence shown here is derived from an EMBL/GenBank/DDBJ whole genome shotgun (WGS) entry which is preliminary data.</text>
</comment>
<evidence type="ECO:0000259" key="1">
    <source>
        <dbReference type="PROSITE" id="PS51186"/>
    </source>
</evidence>
<dbReference type="AlphaFoldDB" id="A0A4Z0H772"/>
<dbReference type="OrthoDB" id="4536199at2"/>
<dbReference type="RefSeq" id="WP_135340217.1">
    <property type="nucleotide sequence ID" value="NZ_JBHLTX010000045.1"/>
</dbReference>
<name>A0A4Z0H772_9ACTN</name>
<evidence type="ECO:0000313" key="2">
    <source>
        <dbReference type="EMBL" id="TGB06048.1"/>
    </source>
</evidence>
<accession>A0A4Z0H772</accession>
<evidence type="ECO:0000313" key="3">
    <source>
        <dbReference type="Proteomes" id="UP000297948"/>
    </source>
</evidence>
<organism evidence="2 3">
    <name type="scientific">Streptomyces palmae</name>
    <dbReference type="NCBI Taxonomy" id="1701085"/>
    <lineage>
        <taxon>Bacteria</taxon>
        <taxon>Bacillati</taxon>
        <taxon>Actinomycetota</taxon>
        <taxon>Actinomycetes</taxon>
        <taxon>Kitasatosporales</taxon>
        <taxon>Streptomycetaceae</taxon>
        <taxon>Streptomyces</taxon>
    </lineage>
</organism>
<keyword evidence="3" id="KW-1185">Reference proteome</keyword>
<dbReference type="SUPFAM" id="SSF55729">
    <property type="entry name" value="Acyl-CoA N-acyltransferases (Nat)"/>
    <property type="match status" value="1"/>
</dbReference>